<sequence length="44" mass="5303">MDNLKANDGEARENRRHHVCSFFEQPESLYQRFRDLSPARDRPI</sequence>
<evidence type="ECO:0000313" key="1">
    <source>
        <dbReference type="EMBL" id="ALS88714.1"/>
    </source>
</evidence>
<keyword evidence="1" id="KW-0614">Plasmid</keyword>
<dbReference type="AlphaFoldDB" id="A0A0U3ADG9"/>
<dbReference type="EMBL" id="KT185451">
    <property type="protein sequence ID" value="ALS88714.1"/>
    <property type="molecule type" value="Genomic_DNA"/>
</dbReference>
<reference evidence="1" key="1">
    <citation type="submission" date="2015-06" db="EMBL/GenBank/DDBJ databases">
        <title>Complete sequences of a multi-drug resistant plasmid carrying blaKPC from China.</title>
        <authorList>
            <person name="Tang H.-L."/>
            <person name="Wu H.-K."/>
            <person name="Yang L."/>
            <person name="Lin Y.-P."/>
            <person name="Chen D.-Q."/>
        </authorList>
    </citation>
    <scope>NUCLEOTIDE SEQUENCE</scope>
    <source>
        <strain evidence="1">LJ04</strain>
        <plasmid evidence="1">pCT-KPC</plasmid>
    </source>
</reference>
<organism evidence="1">
    <name type="scientific">Klebsiella pneumoniae</name>
    <dbReference type="NCBI Taxonomy" id="573"/>
    <lineage>
        <taxon>Bacteria</taxon>
        <taxon>Pseudomonadati</taxon>
        <taxon>Pseudomonadota</taxon>
        <taxon>Gammaproteobacteria</taxon>
        <taxon>Enterobacterales</taxon>
        <taxon>Enterobacteriaceae</taxon>
        <taxon>Klebsiella/Raoultella group</taxon>
        <taxon>Klebsiella</taxon>
        <taxon>Klebsiella pneumoniae complex</taxon>
    </lineage>
</organism>
<name>A0A0U3ADG9_KLEPN</name>
<protein>
    <submittedName>
        <fullName evidence="1">Uncharacterized protein</fullName>
    </submittedName>
</protein>
<accession>A0A0U3ADG9</accession>
<gene>
    <name evidence="1" type="ORF">pCT-KPC_171</name>
</gene>
<proteinExistence type="predicted"/>
<geneLocation type="plasmid" evidence="1">
    <name>pCT-KPC</name>
</geneLocation>